<keyword evidence="1" id="KW-1133">Transmembrane helix</keyword>
<reference evidence="3 4" key="1">
    <citation type="journal article" date="2018" name="Nat. Biotechnol.">
        <title>A standardized bacterial taxonomy based on genome phylogeny substantially revises the tree of life.</title>
        <authorList>
            <person name="Parks D.H."/>
            <person name="Chuvochina M."/>
            <person name="Waite D.W."/>
            <person name="Rinke C."/>
            <person name="Skarshewski A."/>
            <person name="Chaumeil P.A."/>
            <person name="Hugenholtz P."/>
        </authorList>
    </citation>
    <scope>NUCLEOTIDE SEQUENCE [LARGE SCALE GENOMIC DNA]</scope>
    <source>
        <strain evidence="3">UBA10045</strain>
    </source>
</reference>
<evidence type="ECO:0000313" key="4">
    <source>
        <dbReference type="Proteomes" id="UP000262257"/>
    </source>
</evidence>
<feature type="transmembrane region" description="Helical" evidence="1">
    <location>
        <begin position="111"/>
        <end position="136"/>
    </location>
</feature>
<keyword evidence="1" id="KW-0472">Membrane</keyword>
<dbReference type="PANTHER" id="PTHR34220:SF7">
    <property type="entry name" value="SENSOR HISTIDINE KINASE YPDA"/>
    <property type="match status" value="1"/>
</dbReference>
<evidence type="ECO:0000313" key="3">
    <source>
        <dbReference type="EMBL" id="HCM31794.1"/>
    </source>
</evidence>
<sequence length="379" mass="43770">MWSCRLSKIKKSIANSTALAEAQRDNSAIPSINNRNNLYSFTKRGRWQYLIELFLVSTLLSLILILAKAGTWQNLQLDQLAQYIFFIQWVVLCFTALVDTWQNQFRQLSHFYALLFGFLLLQCIVLVSTFSLNMLNYWGSHLSWTGIDSDISFKDIGLNLSFGILMGVIFLRYLYMREQWFRQQSSGLNARIQAMQARIHPHFLFNSINSVVSLISTDPDKAETMLISLSKLFRASLQDLKLVSLQQEIDLCRHYLSIEQMRLGERLQVEWKIENTHSLNQVYIPLLTLQPLIENSIFHGVESVYTQGTIGILVEILQNQVTIVITNPYSLDKITLRKGHGIAIESVRERLQAYFGQSVQFQTFAGEGIYTTIVQYHYK</sequence>
<dbReference type="Gene3D" id="3.30.565.10">
    <property type="entry name" value="Histidine kinase-like ATPase, C-terminal domain"/>
    <property type="match status" value="1"/>
</dbReference>
<keyword evidence="1" id="KW-0812">Transmembrane</keyword>
<dbReference type="InterPro" id="IPR010559">
    <property type="entry name" value="Sig_transdc_His_kin_internal"/>
</dbReference>
<dbReference type="EMBL" id="DPXL01000123">
    <property type="protein sequence ID" value="HCM31794.1"/>
    <property type="molecule type" value="Genomic_DNA"/>
</dbReference>
<evidence type="ECO:0000259" key="2">
    <source>
        <dbReference type="Pfam" id="PF06580"/>
    </source>
</evidence>
<name>A0A3D3G257_ACIRA</name>
<gene>
    <name evidence="3" type="ORF">DIC32_09965</name>
</gene>
<proteinExistence type="predicted"/>
<dbReference type="InterPro" id="IPR036890">
    <property type="entry name" value="HATPase_C_sf"/>
</dbReference>
<dbReference type="GO" id="GO:0000155">
    <property type="term" value="F:phosphorelay sensor kinase activity"/>
    <property type="evidence" value="ECO:0007669"/>
    <property type="project" value="InterPro"/>
</dbReference>
<dbReference type="Pfam" id="PF06580">
    <property type="entry name" value="His_kinase"/>
    <property type="match status" value="1"/>
</dbReference>
<feature type="transmembrane region" description="Helical" evidence="1">
    <location>
        <begin position="156"/>
        <end position="175"/>
    </location>
</feature>
<dbReference type="GO" id="GO:0016020">
    <property type="term" value="C:membrane"/>
    <property type="evidence" value="ECO:0007669"/>
    <property type="project" value="InterPro"/>
</dbReference>
<dbReference type="AlphaFoldDB" id="A0A3D3G257"/>
<dbReference type="PANTHER" id="PTHR34220">
    <property type="entry name" value="SENSOR HISTIDINE KINASE YPDA"/>
    <property type="match status" value="1"/>
</dbReference>
<feature type="domain" description="Signal transduction histidine kinase internal region" evidence="2">
    <location>
        <begin position="190"/>
        <end position="267"/>
    </location>
</feature>
<accession>A0A3D3G257</accession>
<feature type="transmembrane region" description="Helical" evidence="1">
    <location>
        <begin position="49"/>
        <end position="68"/>
    </location>
</feature>
<dbReference type="SUPFAM" id="SSF55874">
    <property type="entry name" value="ATPase domain of HSP90 chaperone/DNA topoisomerase II/histidine kinase"/>
    <property type="match status" value="1"/>
</dbReference>
<comment type="caution">
    <text evidence="3">The sequence shown here is derived from an EMBL/GenBank/DDBJ whole genome shotgun (WGS) entry which is preliminary data.</text>
</comment>
<evidence type="ECO:0000256" key="1">
    <source>
        <dbReference type="SAM" id="Phobius"/>
    </source>
</evidence>
<dbReference type="Proteomes" id="UP000262257">
    <property type="component" value="Unassembled WGS sequence"/>
</dbReference>
<protein>
    <submittedName>
        <fullName evidence="3">Alginate biosynthesis protein</fullName>
    </submittedName>
</protein>
<organism evidence="3 4">
    <name type="scientific">Acinetobacter radioresistens</name>
    <dbReference type="NCBI Taxonomy" id="40216"/>
    <lineage>
        <taxon>Bacteria</taxon>
        <taxon>Pseudomonadati</taxon>
        <taxon>Pseudomonadota</taxon>
        <taxon>Gammaproteobacteria</taxon>
        <taxon>Moraxellales</taxon>
        <taxon>Moraxellaceae</taxon>
        <taxon>Acinetobacter</taxon>
    </lineage>
</organism>
<dbReference type="InterPro" id="IPR050640">
    <property type="entry name" value="Bact_2-comp_sensor_kinase"/>
</dbReference>
<feature type="transmembrane region" description="Helical" evidence="1">
    <location>
        <begin position="80"/>
        <end position="99"/>
    </location>
</feature>